<keyword evidence="2" id="KW-0812">Transmembrane</keyword>
<dbReference type="GO" id="GO:0006396">
    <property type="term" value="P:RNA processing"/>
    <property type="evidence" value="ECO:0007669"/>
    <property type="project" value="EnsemblPlants"/>
</dbReference>
<protein>
    <recommendedName>
        <fullName evidence="7">Symplekin</fullName>
    </recommendedName>
</protein>
<feature type="compositionally biased region" description="Polar residues" evidence="1">
    <location>
        <begin position="409"/>
        <end position="422"/>
    </location>
</feature>
<proteinExistence type="predicted"/>
<evidence type="ECO:0000256" key="1">
    <source>
        <dbReference type="SAM" id="MobiDB-lite"/>
    </source>
</evidence>
<evidence type="ECO:0000259" key="4">
    <source>
        <dbReference type="Pfam" id="PF12295"/>
    </source>
</evidence>
<keyword evidence="6" id="KW-1185">Reference proteome</keyword>
<dbReference type="OrthoDB" id="331600at2759"/>
<sequence length="1371" mass="148698">MVGKAMAATSREKLASLIHSAKLAIDIPSKLDSLRKLKTELPQEDPVILTEFLPQIFEFLSDCFSPVRKFVTEMIGEIGLMNTEFLPDIVPVLIDVLDDDTPAVVRQAILCGIDLFRYTLEKIAVQGLYSSDLDSAVESAWDWMIKFKDKVYSIAFQNGRGGAKLLALKFVEAVIHLYTLDPNGSTEPTSHHGKQPVFNISWLRRDHPVLNIGDLSMEASHNLGLLLDQLRFPTVKSLSNSVIIVLIKSLSAIAIDRPAFYGRILPVLLSLEPSSSVVNGVCVSAAHHALKKAFLTCTKCTHPSAAPWRERLAGALKEMQSEGKADQVFQPISASNGSILPREDYQPVIKEEDAAVSLFDSGHINLGRKRPGSPNGGDLAEDADVPGKRVRTATDGLQNKLKMELDEGTANTQDDTPSTAPASSKGDADNGPVQQLVAMFGALVAQGEKAVASLEILISSISADLLAEVVMANMRYLPPNCPNAEGNDEQLHDISIFGSHDKAKYPQSFVAGVMSLSSTFPPVASLLDAHQSVSNVHQSGSNVHQSVSNDLVKSHGEDEISSTGVDSSVIHSGMILSSQNAPSPTDFPSSDACIPGVENVSTTLPCDIDDVGNLESGIPGLDSFGRNDALSETLAASSLVSTDMQIEDASQEQVTSLDNSSPLSLVPSISADKSEELSPKAVATDVNSLVSSTATSVVLPSRLVLPKMIAPVVDLADEQKDHLQISCFMRIIDAYKQISVAGGSKVRFSILAYLGVEFPLELDPWKLLQKHILIDYSSHEGHELTLRVLYRLFGEAEVEPDFFSSTTAASVYETFLLTVAEALRDSFPPSDKSLSKLLGESPYLPKSVLKILENMCSPGNEDKVEKESHTLNADRVTQGLSAVWSLILLRPPIRDTCLKIALQSAVHHLEEVRMKAIRLVANKLYPLSSISKQIEDFAKEMMFSVMSSDASEATDTEGSIADSQKLPNEPLSLSGSTKDVADNRQPNTSEATSLLSVSEAQRGMSLYFALCTKKHSLFREIFVIYRNTSKAAKQAIHRQIPILVRTLGSSSVLLEIISDPPNGSEKLLMQVLHTLTDGTIPSKDLIFTVKRLHDSKLKDAEVLIPILPFLPKKEVMPVFASIVKMPFEKFQEALGRILQGSSQSGPVLTPAEILIAIHGIDPERDGIPLKKVTDACNACFEQRQTFTQEVLAKVLNQLVEQIPLPLLFMRTVLQAISAFPTLVDFIMGILARLVKKQIWKQPKLWVGFVKCLQLTKPQSFGVLLQLPPPQLEAALNKVPALKAPLIAHASQPDVQSSLPRSVLVVLGIVFDSQVSSQPGIVSDSQASSQPGIVSDSQVSSQPQTSQTQTVETSNSDKDTMTEKSKDSSTVS</sequence>
<comment type="caution">
    <text evidence="5">The sequence shown here is derived from an EMBL/GenBank/DDBJ whole genome shotgun (WGS) entry which is preliminary data.</text>
</comment>
<feature type="region of interest" description="Disordered" evidence="1">
    <location>
        <begin position="954"/>
        <end position="994"/>
    </location>
</feature>
<dbReference type="Pfam" id="PF12295">
    <property type="entry name" value="Symplekin_C"/>
    <property type="match status" value="1"/>
</dbReference>
<evidence type="ECO:0008006" key="7">
    <source>
        <dbReference type="Google" id="ProtNLM"/>
    </source>
</evidence>
<organism evidence="5 6">
    <name type="scientific">Pisum sativum</name>
    <name type="common">Garden pea</name>
    <name type="synonym">Lathyrus oleraceus</name>
    <dbReference type="NCBI Taxonomy" id="3888"/>
    <lineage>
        <taxon>Eukaryota</taxon>
        <taxon>Viridiplantae</taxon>
        <taxon>Streptophyta</taxon>
        <taxon>Embryophyta</taxon>
        <taxon>Tracheophyta</taxon>
        <taxon>Spermatophyta</taxon>
        <taxon>Magnoliopsida</taxon>
        <taxon>eudicotyledons</taxon>
        <taxon>Gunneridae</taxon>
        <taxon>Pentapetalae</taxon>
        <taxon>rosids</taxon>
        <taxon>fabids</taxon>
        <taxon>Fabales</taxon>
        <taxon>Fabaceae</taxon>
        <taxon>Papilionoideae</taxon>
        <taxon>50 kb inversion clade</taxon>
        <taxon>NPAAA clade</taxon>
        <taxon>Hologalegina</taxon>
        <taxon>IRL clade</taxon>
        <taxon>Fabeae</taxon>
        <taxon>Lathyrus</taxon>
    </lineage>
</organism>
<feature type="domain" description="Symplekin C-terminal" evidence="4">
    <location>
        <begin position="1099"/>
        <end position="1277"/>
    </location>
</feature>
<feature type="region of interest" description="Disordered" evidence="1">
    <location>
        <begin position="1319"/>
        <end position="1371"/>
    </location>
</feature>
<dbReference type="Gramene" id="Psat07G0670500-T1">
    <property type="protein sequence ID" value="KAI5392015.1"/>
    <property type="gene ID" value="KIW84_076705"/>
</dbReference>
<evidence type="ECO:0000259" key="3">
    <source>
        <dbReference type="Pfam" id="PF11935"/>
    </source>
</evidence>
<feature type="region of interest" description="Disordered" evidence="1">
    <location>
        <begin position="363"/>
        <end position="430"/>
    </location>
</feature>
<dbReference type="PANTHER" id="PTHR47184:SF2">
    <property type="entry name" value="SYMPLEKIN"/>
    <property type="match status" value="1"/>
</dbReference>
<dbReference type="InterPro" id="IPR032460">
    <property type="entry name" value="Symplekin/Pta1_N"/>
</dbReference>
<dbReference type="EMBL" id="JAMSHJ010000007">
    <property type="protein sequence ID" value="KAI5392015.1"/>
    <property type="molecule type" value="Genomic_DNA"/>
</dbReference>
<evidence type="ECO:0000313" key="5">
    <source>
        <dbReference type="EMBL" id="KAI5392015.1"/>
    </source>
</evidence>
<dbReference type="Proteomes" id="UP001058974">
    <property type="component" value="Chromosome 7"/>
</dbReference>
<feature type="compositionally biased region" description="Polar residues" evidence="1">
    <location>
        <begin position="1319"/>
        <end position="1331"/>
    </location>
</feature>
<dbReference type="InterPro" id="IPR022075">
    <property type="entry name" value="Symplekin_C"/>
</dbReference>
<feature type="compositionally biased region" description="Polar residues" evidence="1">
    <location>
        <begin position="954"/>
        <end position="977"/>
    </location>
</feature>
<evidence type="ECO:0000256" key="2">
    <source>
        <dbReference type="SAM" id="Phobius"/>
    </source>
</evidence>
<keyword evidence="2" id="KW-1133">Transmembrane helix</keyword>
<dbReference type="SUPFAM" id="SSF48371">
    <property type="entry name" value="ARM repeat"/>
    <property type="match status" value="1"/>
</dbReference>
<feature type="domain" description="Symplekin/Pta1 N-terminal" evidence="3">
    <location>
        <begin position="102"/>
        <end position="321"/>
    </location>
</feature>
<dbReference type="InterPro" id="IPR011989">
    <property type="entry name" value="ARM-like"/>
</dbReference>
<feature type="compositionally biased region" description="Basic and acidic residues" evidence="1">
    <location>
        <begin position="1354"/>
        <end position="1371"/>
    </location>
</feature>
<reference evidence="5 6" key="1">
    <citation type="journal article" date="2022" name="Nat. Genet.">
        <title>Improved pea reference genome and pan-genome highlight genomic features and evolutionary characteristics.</title>
        <authorList>
            <person name="Yang T."/>
            <person name="Liu R."/>
            <person name="Luo Y."/>
            <person name="Hu S."/>
            <person name="Wang D."/>
            <person name="Wang C."/>
            <person name="Pandey M.K."/>
            <person name="Ge S."/>
            <person name="Xu Q."/>
            <person name="Li N."/>
            <person name="Li G."/>
            <person name="Huang Y."/>
            <person name="Saxena R.K."/>
            <person name="Ji Y."/>
            <person name="Li M."/>
            <person name="Yan X."/>
            <person name="He Y."/>
            <person name="Liu Y."/>
            <person name="Wang X."/>
            <person name="Xiang C."/>
            <person name="Varshney R.K."/>
            <person name="Ding H."/>
            <person name="Gao S."/>
            <person name="Zong X."/>
        </authorList>
    </citation>
    <scope>NUCLEOTIDE SEQUENCE [LARGE SCALE GENOMIC DNA]</scope>
    <source>
        <strain evidence="5 6">cv. Zhongwan 6</strain>
    </source>
</reference>
<dbReference type="PANTHER" id="PTHR47184">
    <property type="entry name" value="PHOSPHATIDYLINOSITOL 3-AND 4-KINASE FAMILY PROTEIN-RELATED"/>
    <property type="match status" value="1"/>
</dbReference>
<dbReference type="Pfam" id="PF11935">
    <property type="entry name" value="SYMPK_PTA1_N"/>
    <property type="match status" value="1"/>
</dbReference>
<accession>A0A9D5A3U9</accession>
<dbReference type="GO" id="GO:0035194">
    <property type="term" value="P:regulatory ncRNA-mediated post-transcriptional gene silencing"/>
    <property type="evidence" value="ECO:0007669"/>
    <property type="project" value="EnsemblPlants"/>
</dbReference>
<name>A0A9D5A3U9_PEA</name>
<dbReference type="InterPro" id="IPR016024">
    <property type="entry name" value="ARM-type_fold"/>
</dbReference>
<feature type="compositionally biased region" description="Polar residues" evidence="1">
    <location>
        <begin position="984"/>
        <end position="994"/>
    </location>
</feature>
<dbReference type="Gene3D" id="1.25.10.10">
    <property type="entry name" value="Leucine-rich Repeat Variant"/>
    <property type="match status" value="1"/>
</dbReference>
<feature type="transmembrane region" description="Helical" evidence="2">
    <location>
        <begin position="1212"/>
        <end position="1234"/>
    </location>
</feature>
<evidence type="ECO:0000313" key="6">
    <source>
        <dbReference type="Proteomes" id="UP001058974"/>
    </source>
</evidence>
<gene>
    <name evidence="5" type="ORF">KIW84_076705</name>
</gene>
<keyword evidence="2" id="KW-0472">Membrane</keyword>
<feature type="compositionally biased region" description="Low complexity" evidence="1">
    <location>
        <begin position="1333"/>
        <end position="1353"/>
    </location>
</feature>